<evidence type="ECO:0000313" key="1">
    <source>
        <dbReference type="EMBL" id="EFM84305.1"/>
    </source>
</evidence>
<name>A0A125WAF0_ENTFL</name>
<dbReference type="NCBIfam" id="TIGR04424">
    <property type="entry name" value="metallo_McbB"/>
    <property type="match status" value="1"/>
</dbReference>
<gene>
    <name evidence="1" type="ORF">HMPREF9498_00050</name>
</gene>
<accession>A0A125WAF0</accession>
<comment type="caution">
    <text evidence="1">The sequence shown here is derived from an EMBL/GenBank/DDBJ whole genome shotgun (WGS) entry which is preliminary data.</text>
</comment>
<dbReference type="EMBL" id="AEBR01000003">
    <property type="protein sequence ID" value="EFM84305.1"/>
    <property type="molecule type" value="Genomic_DNA"/>
</dbReference>
<evidence type="ECO:0008006" key="3">
    <source>
        <dbReference type="Google" id="ProtNLM"/>
    </source>
</evidence>
<organism evidence="1 2">
    <name type="scientific">Enterococcus faecalis TX4248</name>
    <dbReference type="NCBI Taxonomy" id="749495"/>
    <lineage>
        <taxon>Bacteria</taxon>
        <taxon>Bacillati</taxon>
        <taxon>Bacillota</taxon>
        <taxon>Bacilli</taxon>
        <taxon>Lactobacillales</taxon>
        <taxon>Enterococcaceae</taxon>
        <taxon>Enterococcus</taxon>
    </lineage>
</organism>
<protein>
    <recommendedName>
        <fullName evidence="3">McbB family protein</fullName>
    </recommendedName>
</protein>
<proteinExistence type="predicted"/>
<dbReference type="AlphaFoldDB" id="A0A125WAF0"/>
<dbReference type="HOGENOM" id="CLU_090317_0_0_9"/>
<dbReference type="Proteomes" id="UP000004846">
    <property type="component" value="Unassembled WGS sequence"/>
</dbReference>
<sequence>MDALTSLHTQVKRSEKMYKVNPFIWHDLSEKETFFQTKLSSIIITNKNLVRMLKDLEKNEVINFEESLLSNYFRSNMINNVLVFLEENKLIKKLDIENNKVNEVLVYTDDSEFSELFDYVFSEKFTISHQSSISHLESKNMDGKLLIVFLKAFNFKEYENIVNIAKEKNVVIKIIFSYNHHIYFSNFYKREWYNPCPICFFSELESQLRGEITSDTANFQTIIDLLYTKSQNFAIEYPLQKDDYFTIVYTIMRNLDSDLMKCDLDEVLSIDLNNHLVTKDIAYHWGYCDCYE</sequence>
<evidence type="ECO:0000313" key="2">
    <source>
        <dbReference type="Proteomes" id="UP000004846"/>
    </source>
</evidence>
<reference evidence="1 2" key="1">
    <citation type="submission" date="2010-07" db="EMBL/GenBank/DDBJ databases">
        <authorList>
            <person name="Sid Ahmed O."/>
        </authorList>
    </citation>
    <scope>NUCLEOTIDE SEQUENCE [LARGE SCALE GENOMIC DNA]</scope>
    <source>
        <strain evidence="1 2">TX4248</strain>
    </source>
</reference>
<dbReference type="InterPro" id="IPR030956">
    <property type="entry name" value="McbB"/>
</dbReference>